<dbReference type="GO" id="GO:0051087">
    <property type="term" value="F:protein-folding chaperone binding"/>
    <property type="evidence" value="ECO:0007669"/>
    <property type="project" value="InterPro"/>
</dbReference>
<accession>A0A922DCJ6</accession>
<reference evidence="2" key="1">
    <citation type="submission" date="2021-01" db="EMBL/GenBank/DDBJ databases">
        <authorList>
            <person name="Lovell J.T."/>
            <person name="Bentley N."/>
            <person name="Bhattarai G."/>
            <person name="Jenkins J.W."/>
            <person name="Sreedasyam A."/>
            <person name="Alarcon Y."/>
            <person name="Bock C."/>
            <person name="Boston L."/>
            <person name="Carlson J."/>
            <person name="Cervantes K."/>
            <person name="Clermont K."/>
            <person name="Krom N."/>
            <person name="Kubenka K."/>
            <person name="Mamidi S."/>
            <person name="Mattison C."/>
            <person name="Monteros M."/>
            <person name="Pisani C."/>
            <person name="Plott C."/>
            <person name="Rajasekar S."/>
            <person name="Rhein H.S."/>
            <person name="Rohla C."/>
            <person name="Song M."/>
            <person name="Hilaire R.S."/>
            <person name="Shu S."/>
            <person name="Wells L."/>
            <person name="Wang X."/>
            <person name="Webber J."/>
            <person name="Heerema R.J."/>
            <person name="Klein P."/>
            <person name="Conner P."/>
            <person name="Grauke L."/>
            <person name="Grimwood J."/>
            <person name="Schmutz J."/>
            <person name="Randall J.J."/>
        </authorList>
    </citation>
    <scope>NUCLEOTIDE SEQUENCE</scope>
    <source>
        <tissue evidence="2">Leaf</tissue>
    </source>
</reference>
<dbReference type="Pfam" id="PF02179">
    <property type="entry name" value="BAG"/>
    <property type="match status" value="1"/>
</dbReference>
<dbReference type="InterPro" id="IPR039773">
    <property type="entry name" value="BAG_chaperone_regulator"/>
</dbReference>
<dbReference type="InterPro" id="IPR003103">
    <property type="entry name" value="BAG_domain"/>
</dbReference>
<dbReference type="GO" id="GO:0005737">
    <property type="term" value="C:cytoplasm"/>
    <property type="evidence" value="ECO:0007669"/>
    <property type="project" value="TreeGrafter"/>
</dbReference>
<evidence type="ECO:0000313" key="3">
    <source>
        <dbReference type="Proteomes" id="UP000811246"/>
    </source>
</evidence>
<protein>
    <recommendedName>
        <fullName evidence="1">Ubiquitin-like domain-containing protein</fullName>
    </recommendedName>
</protein>
<feature type="domain" description="Ubiquitin-like" evidence="1">
    <location>
        <begin position="41"/>
        <end position="111"/>
    </location>
</feature>
<proteinExistence type="predicted"/>
<gene>
    <name evidence="2" type="ORF">I3842_13G072400</name>
</gene>
<sequence>MKSSTSKGIVNDGSNREMGWEIRPGGMLVQKRDSGDASSGATIKIKVSHDSYYHDVTVPTRSTFGDLKIVLSHEIGMEPKEQRLLFRGKEKEDEECLDMTGVKDMSKVVLLEDPTKKERKLEEMQRNQFVLTACEAVAKERTEVDGLSAKIIALKATVRRGTKTMDKEFVVLTELLMVQLLKLGSIEADGEAKVQRRFERVNRCFMPIITKLKIQEHFIEAIEAADSTLQAIEAANSTHLSPPLLTIEGSVKAVGSS</sequence>
<dbReference type="Proteomes" id="UP000811246">
    <property type="component" value="Chromosome 13"/>
</dbReference>
<comment type="caution">
    <text evidence="2">The sequence shown here is derived from an EMBL/GenBank/DDBJ whole genome shotgun (WGS) entry which is preliminary data.</text>
</comment>
<organism evidence="2 3">
    <name type="scientific">Carya illinoinensis</name>
    <name type="common">Pecan</name>
    <dbReference type="NCBI Taxonomy" id="32201"/>
    <lineage>
        <taxon>Eukaryota</taxon>
        <taxon>Viridiplantae</taxon>
        <taxon>Streptophyta</taxon>
        <taxon>Embryophyta</taxon>
        <taxon>Tracheophyta</taxon>
        <taxon>Spermatophyta</taxon>
        <taxon>Magnoliopsida</taxon>
        <taxon>eudicotyledons</taxon>
        <taxon>Gunneridae</taxon>
        <taxon>Pentapetalae</taxon>
        <taxon>rosids</taxon>
        <taxon>fabids</taxon>
        <taxon>Fagales</taxon>
        <taxon>Juglandaceae</taxon>
        <taxon>Carya</taxon>
    </lineage>
</organism>
<dbReference type="GO" id="GO:0050821">
    <property type="term" value="P:protein stabilization"/>
    <property type="evidence" value="ECO:0007669"/>
    <property type="project" value="TreeGrafter"/>
</dbReference>
<dbReference type="PANTHER" id="PTHR12329:SF16">
    <property type="entry name" value="BAG FAMILY MOLECULAR CHAPERONE REGULATOR 1"/>
    <property type="match status" value="1"/>
</dbReference>
<dbReference type="Pfam" id="PF00240">
    <property type="entry name" value="ubiquitin"/>
    <property type="match status" value="1"/>
</dbReference>
<dbReference type="InterPro" id="IPR000626">
    <property type="entry name" value="Ubiquitin-like_dom"/>
</dbReference>
<dbReference type="GO" id="GO:0000774">
    <property type="term" value="F:adenyl-nucleotide exchange factor activity"/>
    <property type="evidence" value="ECO:0007669"/>
    <property type="project" value="TreeGrafter"/>
</dbReference>
<dbReference type="PROSITE" id="PS50053">
    <property type="entry name" value="UBIQUITIN_2"/>
    <property type="match status" value="1"/>
</dbReference>
<dbReference type="PANTHER" id="PTHR12329">
    <property type="entry name" value="BCL2-ASSOCIATED ATHANOGENE"/>
    <property type="match status" value="1"/>
</dbReference>
<evidence type="ECO:0000259" key="1">
    <source>
        <dbReference type="PROSITE" id="PS50053"/>
    </source>
</evidence>
<evidence type="ECO:0000313" key="2">
    <source>
        <dbReference type="EMBL" id="KAG6681028.1"/>
    </source>
</evidence>
<dbReference type="AlphaFoldDB" id="A0A922DCJ6"/>
<name>A0A922DCJ6_CARIL</name>
<dbReference type="EMBL" id="CM031837">
    <property type="protein sequence ID" value="KAG6681028.1"/>
    <property type="molecule type" value="Genomic_DNA"/>
</dbReference>